<keyword evidence="5 7" id="KW-1133">Transmembrane helix</keyword>
<keyword evidence="10" id="KW-1185">Reference proteome</keyword>
<evidence type="ECO:0000313" key="10">
    <source>
        <dbReference type="Proteomes" id="UP001194469"/>
    </source>
</evidence>
<keyword evidence="6 7" id="KW-0472">Membrane</keyword>
<dbReference type="PANTHER" id="PTHR33778:SF1">
    <property type="entry name" value="MAGNESIUM TRANSPORTER YHID-RELATED"/>
    <property type="match status" value="1"/>
</dbReference>
<comment type="similarity">
    <text evidence="2">Belongs to the MgtC/SapB family.</text>
</comment>
<dbReference type="EMBL" id="VRYY01000086">
    <property type="protein sequence ID" value="MBG3876213.1"/>
    <property type="molecule type" value="Genomic_DNA"/>
</dbReference>
<comment type="caution">
    <text evidence="9">The sequence shown here is derived from an EMBL/GenBank/DDBJ whole genome shotgun (WGS) entry which is preliminary data.</text>
</comment>
<gene>
    <name evidence="9" type="ORF">FVW20_04000</name>
</gene>
<organism evidence="9 10">
    <name type="scientific">Nitratidesulfovibrio oxamicus</name>
    <dbReference type="NCBI Taxonomy" id="32016"/>
    <lineage>
        <taxon>Bacteria</taxon>
        <taxon>Pseudomonadati</taxon>
        <taxon>Thermodesulfobacteriota</taxon>
        <taxon>Desulfovibrionia</taxon>
        <taxon>Desulfovibrionales</taxon>
        <taxon>Desulfovibrionaceae</taxon>
        <taxon>Nitratidesulfovibrio</taxon>
    </lineage>
</organism>
<dbReference type="InterPro" id="IPR003416">
    <property type="entry name" value="MgtC/SapB/SrpB/YhiD_fam"/>
</dbReference>
<feature type="transmembrane region" description="Helical" evidence="7">
    <location>
        <begin position="72"/>
        <end position="91"/>
    </location>
</feature>
<comment type="subcellular location">
    <subcellularLocation>
        <location evidence="1">Cell membrane</location>
        <topology evidence="1">Multi-pass membrane protein</topology>
    </subcellularLocation>
</comment>
<dbReference type="PRINTS" id="PR01837">
    <property type="entry name" value="MGTCSAPBPROT"/>
</dbReference>
<evidence type="ECO:0000256" key="3">
    <source>
        <dbReference type="ARBA" id="ARBA00022475"/>
    </source>
</evidence>
<evidence type="ECO:0000256" key="1">
    <source>
        <dbReference type="ARBA" id="ARBA00004651"/>
    </source>
</evidence>
<feature type="transmembrane region" description="Helical" evidence="7">
    <location>
        <begin position="43"/>
        <end position="66"/>
    </location>
</feature>
<feature type="domain" description="MgtC/SapB/SrpB/YhiD N-terminal" evidence="8">
    <location>
        <begin position="18"/>
        <end position="141"/>
    </location>
</feature>
<feature type="transmembrane region" description="Helical" evidence="7">
    <location>
        <begin position="103"/>
        <end position="135"/>
    </location>
</feature>
<evidence type="ECO:0000256" key="2">
    <source>
        <dbReference type="ARBA" id="ARBA00009298"/>
    </source>
</evidence>
<protein>
    <submittedName>
        <fullName evidence="9">MgtC/SapB family protein</fullName>
    </submittedName>
</protein>
<sequence>MNEFIAQLHDLLPDLARLAASAIFGALVGYERERKGQAAGFRTNMLVAVAACLLGQLSLYIATIAHADAARVASYAVSGIGFIGGGAILKGKSRVRGLTTATVLWVVTGVGLSVGVGMYVPALCTALVVTAIVYLSPQMHRVSAHAQRYYTLTVSSPGGSAPFDAVVAALQGFGCEDVQVSVYECDAATDRCRLVVRIATDEDLDWHALVQMVRTIPDVSSVYLGESGVP</sequence>
<evidence type="ECO:0000256" key="6">
    <source>
        <dbReference type="ARBA" id="ARBA00023136"/>
    </source>
</evidence>
<evidence type="ECO:0000256" key="7">
    <source>
        <dbReference type="SAM" id="Phobius"/>
    </source>
</evidence>
<reference evidence="9 10" key="1">
    <citation type="submission" date="2019-08" db="EMBL/GenBank/DDBJ databases">
        <authorList>
            <person name="Luo N."/>
        </authorList>
    </citation>
    <scope>NUCLEOTIDE SEQUENCE [LARGE SCALE GENOMIC DNA]</scope>
    <source>
        <strain evidence="9 10">NCIMB 9442</strain>
    </source>
</reference>
<evidence type="ECO:0000256" key="4">
    <source>
        <dbReference type="ARBA" id="ARBA00022692"/>
    </source>
</evidence>
<feature type="transmembrane region" description="Helical" evidence="7">
    <location>
        <begin position="15"/>
        <end position="31"/>
    </location>
</feature>
<dbReference type="Pfam" id="PF02308">
    <property type="entry name" value="MgtC"/>
    <property type="match status" value="1"/>
</dbReference>
<dbReference type="Proteomes" id="UP001194469">
    <property type="component" value="Unassembled WGS sequence"/>
</dbReference>
<accession>A0ABS0J1A6</accession>
<keyword evidence="4 7" id="KW-0812">Transmembrane</keyword>
<dbReference type="InterPro" id="IPR049177">
    <property type="entry name" value="MgtC_SapB_SrpB_YhiD_N"/>
</dbReference>
<evidence type="ECO:0000313" key="9">
    <source>
        <dbReference type="EMBL" id="MBG3876213.1"/>
    </source>
</evidence>
<evidence type="ECO:0000259" key="8">
    <source>
        <dbReference type="Pfam" id="PF02308"/>
    </source>
</evidence>
<name>A0ABS0J1A6_9BACT</name>
<proteinExistence type="inferred from homology"/>
<dbReference type="RefSeq" id="WP_196608393.1">
    <property type="nucleotide sequence ID" value="NZ_VRYY01000086.1"/>
</dbReference>
<dbReference type="PANTHER" id="PTHR33778">
    <property type="entry name" value="PROTEIN MGTC"/>
    <property type="match status" value="1"/>
</dbReference>
<evidence type="ECO:0000256" key="5">
    <source>
        <dbReference type="ARBA" id="ARBA00022989"/>
    </source>
</evidence>
<keyword evidence="3" id="KW-1003">Cell membrane</keyword>